<dbReference type="InterPro" id="IPR036942">
    <property type="entry name" value="Beta-barrel_TonB_sf"/>
</dbReference>
<comment type="subcellular location">
    <subcellularLocation>
        <location evidence="1">Cell outer membrane</location>
    </subcellularLocation>
</comment>
<dbReference type="SUPFAM" id="SSF56935">
    <property type="entry name" value="Porins"/>
    <property type="match status" value="1"/>
</dbReference>
<keyword evidence="5" id="KW-1185">Reference proteome</keyword>
<evidence type="ECO:0008006" key="6">
    <source>
        <dbReference type="Google" id="ProtNLM"/>
    </source>
</evidence>
<comment type="caution">
    <text evidence="4">The sequence shown here is derived from an EMBL/GenBank/DDBJ whole genome shotgun (WGS) entry which is preliminary data.</text>
</comment>
<dbReference type="Proteomes" id="UP000254958">
    <property type="component" value="Unassembled WGS sequence"/>
</dbReference>
<dbReference type="EMBL" id="QQAW01000008">
    <property type="protein sequence ID" value="RDI36875.1"/>
    <property type="molecule type" value="Genomic_DNA"/>
</dbReference>
<evidence type="ECO:0000256" key="1">
    <source>
        <dbReference type="ARBA" id="ARBA00004442"/>
    </source>
</evidence>
<evidence type="ECO:0000313" key="4">
    <source>
        <dbReference type="EMBL" id="RDI36875.1"/>
    </source>
</evidence>
<dbReference type="Gene3D" id="2.40.170.20">
    <property type="entry name" value="TonB-dependent receptor, beta-barrel domain"/>
    <property type="match status" value="1"/>
</dbReference>
<accession>A0A370FZI9</accession>
<dbReference type="GO" id="GO:0009279">
    <property type="term" value="C:cell outer membrane"/>
    <property type="evidence" value="ECO:0007669"/>
    <property type="project" value="UniProtKB-SubCell"/>
</dbReference>
<sequence length="73" mass="8108">MAIGGVGAYRLPDYFLMGTHLTVRPTHGWWSATIYASNLLNRQYFLASGSNTTTYFRIAGEPRYVGGRLSASF</sequence>
<reference evidence="4 5" key="1">
    <citation type="submission" date="2018-07" db="EMBL/GenBank/DDBJ databases">
        <title>Genomic Encyclopedia of Type Strains, Phase IV (KMG-IV): sequencing the most valuable type-strain genomes for metagenomic binning, comparative biology and taxonomic classification.</title>
        <authorList>
            <person name="Goeker M."/>
        </authorList>
    </citation>
    <scope>NUCLEOTIDE SEQUENCE [LARGE SCALE GENOMIC DNA]</scope>
    <source>
        <strain evidence="4 5">DSM 5603</strain>
    </source>
</reference>
<proteinExistence type="predicted"/>
<gene>
    <name evidence="4" type="ORF">C7453_108169</name>
</gene>
<protein>
    <recommendedName>
        <fullName evidence="6">TonB-dependent receptor-like protein</fullName>
    </recommendedName>
</protein>
<evidence type="ECO:0000256" key="2">
    <source>
        <dbReference type="ARBA" id="ARBA00023136"/>
    </source>
</evidence>
<keyword evidence="3" id="KW-0998">Cell outer membrane</keyword>
<dbReference type="AlphaFoldDB" id="A0A370FZI9"/>
<evidence type="ECO:0000256" key="3">
    <source>
        <dbReference type="ARBA" id="ARBA00023237"/>
    </source>
</evidence>
<name>A0A370FZI9_GLULI</name>
<evidence type="ECO:0000313" key="5">
    <source>
        <dbReference type="Proteomes" id="UP000254958"/>
    </source>
</evidence>
<keyword evidence="2" id="KW-0472">Membrane</keyword>
<organism evidence="4 5">
    <name type="scientific">Gluconacetobacter liquefaciens</name>
    <name type="common">Acetobacter liquefaciens</name>
    <dbReference type="NCBI Taxonomy" id="89584"/>
    <lineage>
        <taxon>Bacteria</taxon>
        <taxon>Pseudomonadati</taxon>
        <taxon>Pseudomonadota</taxon>
        <taxon>Alphaproteobacteria</taxon>
        <taxon>Acetobacterales</taxon>
        <taxon>Acetobacteraceae</taxon>
        <taxon>Gluconacetobacter</taxon>
    </lineage>
</organism>